<dbReference type="PANTHER" id="PTHR36168">
    <property type="entry name" value="CHROMOSOME 1, WHOLE GENOME SHOTGUN SEQUENCE"/>
    <property type="match status" value="1"/>
</dbReference>
<accession>A0A2X0LRQ6</accession>
<organism evidence="2 3">
    <name type="scientific">Microbotryum silenes-dioicae</name>
    <dbReference type="NCBI Taxonomy" id="796604"/>
    <lineage>
        <taxon>Eukaryota</taxon>
        <taxon>Fungi</taxon>
        <taxon>Dikarya</taxon>
        <taxon>Basidiomycota</taxon>
        <taxon>Pucciniomycotina</taxon>
        <taxon>Microbotryomycetes</taxon>
        <taxon>Microbotryales</taxon>
        <taxon>Microbotryaceae</taxon>
        <taxon>Microbotryum</taxon>
    </lineage>
</organism>
<keyword evidence="3" id="KW-1185">Reference proteome</keyword>
<evidence type="ECO:0000259" key="1">
    <source>
        <dbReference type="Pfam" id="PF24913"/>
    </source>
</evidence>
<dbReference type="AlphaFoldDB" id="A0A2X0LRQ6"/>
<dbReference type="PANTHER" id="PTHR36168:SF1">
    <property type="entry name" value="ORC1-LIKE AAA ATPASE DOMAIN-CONTAINING PROTEIN"/>
    <property type="match status" value="1"/>
</dbReference>
<dbReference type="STRING" id="796604.A0A2X0LRQ6"/>
<evidence type="ECO:0000313" key="2">
    <source>
        <dbReference type="EMBL" id="SGY11491.1"/>
    </source>
</evidence>
<feature type="domain" description="AAA protein C-terminal winged helix" evidence="1">
    <location>
        <begin position="1"/>
        <end position="30"/>
    </location>
</feature>
<sequence>MMLTVFRRIAKEEGFDQDLQDVRDRVDQIESLHRTAELTVKKDDADLGGFCELGVGAWGPKVGADLY</sequence>
<dbReference type="Proteomes" id="UP000249464">
    <property type="component" value="Unassembled WGS sequence"/>
</dbReference>
<name>A0A2X0LRQ6_9BASI</name>
<dbReference type="InterPro" id="IPR056808">
    <property type="entry name" value="HTH_AAA"/>
</dbReference>
<reference evidence="2 3" key="1">
    <citation type="submission" date="2016-11" db="EMBL/GenBank/DDBJ databases">
        <authorList>
            <person name="Jaros S."/>
            <person name="Januszkiewicz K."/>
            <person name="Wedrychowicz H."/>
        </authorList>
    </citation>
    <scope>NUCLEOTIDE SEQUENCE [LARGE SCALE GENOMIC DNA]</scope>
</reference>
<dbReference type="EMBL" id="FQNC01000001">
    <property type="protein sequence ID" value="SGY11491.1"/>
    <property type="molecule type" value="Genomic_DNA"/>
</dbReference>
<dbReference type="Pfam" id="PF24913">
    <property type="entry name" value="WHD_AAA_fung"/>
    <property type="match status" value="1"/>
</dbReference>
<gene>
    <name evidence="2" type="primary">BQ5605_C099g13125</name>
    <name evidence="2" type="ORF">BQ5605_C099G13125</name>
</gene>
<proteinExistence type="predicted"/>
<protein>
    <submittedName>
        <fullName evidence="2">BQ5605_C099g13125 protein</fullName>
    </submittedName>
</protein>
<evidence type="ECO:0000313" key="3">
    <source>
        <dbReference type="Proteomes" id="UP000249464"/>
    </source>
</evidence>